<evidence type="ECO:0000313" key="2">
    <source>
        <dbReference type="Proteomes" id="UP001060085"/>
    </source>
</evidence>
<dbReference type="EMBL" id="CM044706">
    <property type="protein sequence ID" value="KAI5659006.1"/>
    <property type="molecule type" value="Genomic_DNA"/>
</dbReference>
<comment type="caution">
    <text evidence="1">The sequence shown here is derived from an EMBL/GenBank/DDBJ whole genome shotgun (WGS) entry which is preliminary data.</text>
</comment>
<proteinExistence type="predicted"/>
<protein>
    <submittedName>
        <fullName evidence="1">Uncharacterized protein</fullName>
    </submittedName>
</protein>
<name>A0ACC0AE51_CATRO</name>
<organism evidence="1 2">
    <name type="scientific">Catharanthus roseus</name>
    <name type="common">Madagascar periwinkle</name>
    <name type="synonym">Vinca rosea</name>
    <dbReference type="NCBI Taxonomy" id="4058"/>
    <lineage>
        <taxon>Eukaryota</taxon>
        <taxon>Viridiplantae</taxon>
        <taxon>Streptophyta</taxon>
        <taxon>Embryophyta</taxon>
        <taxon>Tracheophyta</taxon>
        <taxon>Spermatophyta</taxon>
        <taxon>Magnoliopsida</taxon>
        <taxon>eudicotyledons</taxon>
        <taxon>Gunneridae</taxon>
        <taxon>Pentapetalae</taxon>
        <taxon>asterids</taxon>
        <taxon>lamiids</taxon>
        <taxon>Gentianales</taxon>
        <taxon>Apocynaceae</taxon>
        <taxon>Rauvolfioideae</taxon>
        <taxon>Vinceae</taxon>
        <taxon>Catharanthinae</taxon>
        <taxon>Catharanthus</taxon>
    </lineage>
</organism>
<keyword evidence="2" id="KW-1185">Reference proteome</keyword>
<gene>
    <name evidence="1" type="ORF">M9H77_27799</name>
</gene>
<reference evidence="2" key="1">
    <citation type="journal article" date="2023" name="Nat. Plants">
        <title>Single-cell RNA sequencing provides a high-resolution roadmap for understanding the multicellular compartmentation of specialized metabolism.</title>
        <authorList>
            <person name="Sun S."/>
            <person name="Shen X."/>
            <person name="Li Y."/>
            <person name="Li Y."/>
            <person name="Wang S."/>
            <person name="Li R."/>
            <person name="Zhang H."/>
            <person name="Shen G."/>
            <person name="Guo B."/>
            <person name="Wei J."/>
            <person name="Xu J."/>
            <person name="St-Pierre B."/>
            <person name="Chen S."/>
            <person name="Sun C."/>
        </authorList>
    </citation>
    <scope>NUCLEOTIDE SEQUENCE [LARGE SCALE GENOMIC DNA]</scope>
</reference>
<dbReference type="Proteomes" id="UP001060085">
    <property type="component" value="Linkage Group LG06"/>
</dbReference>
<evidence type="ECO:0000313" key="1">
    <source>
        <dbReference type="EMBL" id="KAI5659006.1"/>
    </source>
</evidence>
<accession>A0ACC0AE51</accession>
<sequence length="226" mass="24505">MGSIDMEEALLRERRSNNLVDHGNQSDESSAPPSVTSIVIFSTFVAVLGSFNNGYAAAFTSSAEDGIIKELGLSLPQYSIFGSISSIGSMIGALFSGKLADFIGRKATMWLIDIFCILGWLSIFFAKAAWMLDLGKLLLGIGIGLQCFVAPVYIGEIAPKSIRGACTFANEFMATVAMSMMYFVGNLIPWRILAAIGVAPCILQVLGLFFIPESPRWLVSSYLFLW</sequence>